<evidence type="ECO:0000256" key="7">
    <source>
        <dbReference type="SAM" id="SignalP"/>
    </source>
</evidence>
<dbReference type="Proteomes" id="UP001139011">
    <property type="component" value="Unassembled WGS sequence"/>
</dbReference>
<name>A0A9X2BGZ3_9BACL</name>
<feature type="chain" id="PRO_5040907559" evidence="7">
    <location>
        <begin position="27"/>
        <end position="225"/>
    </location>
</feature>
<dbReference type="AlphaFoldDB" id="A0A9X2BGZ3"/>
<evidence type="ECO:0000256" key="4">
    <source>
        <dbReference type="ARBA" id="ARBA00022989"/>
    </source>
</evidence>
<keyword evidence="5 6" id="KW-0472">Membrane</keyword>
<comment type="caution">
    <text evidence="8">The sequence shown here is derived from an EMBL/GenBank/DDBJ whole genome shotgun (WGS) entry which is preliminary data.</text>
</comment>
<dbReference type="InterPro" id="IPR022781">
    <property type="entry name" value="Flagellar_biosynth_FliO"/>
</dbReference>
<proteinExistence type="predicted"/>
<dbReference type="GO" id="GO:0044781">
    <property type="term" value="P:bacterial-type flagellum organization"/>
    <property type="evidence" value="ECO:0007669"/>
    <property type="project" value="InterPro"/>
</dbReference>
<keyword evidence="8" id="KW-0969">Cilium</keyword>
<dbReference type="Pfam" id="PF04347">
    <property type="entry name" value="FliO"/>
    <property type="match status" value="1"/>
</dbReference>
<evidence type="ECO:0000256" key="2">
    <source>
        <dbReference type="ARBA" id="ARBA00022475"/>
    </source>
</evidence>
<sequence length="225" mass="24489">MSKFIRCTTSVLFSFLLLFNGYQAVSAEEGGSSRASSAECKTVYECLDKKAEKSESGKKQENVQEQSSLTSGGSSFLTFVKVIIALGFVLFLLIYLLKFIQRRTKNFQEGKALQSVAGIGVGANRSIQAVKVGSSVLIVGVGESVTLLKEVTDEEEVEKLLRQDPSETPKLPMRAGEVWNSLLKKRQSASSSADFSSVMKAQLEEMTNARKSALKLLGKKGKADE</sequence>
<dbReference type="RefSeq" id="WP_248252590.1">
    <property type="nucleotide sequence ID" value="NZ_JAIWJX010000002.1"/>
</dbReference>
<gene>
    <name evidence="8" type="ORF">LCY76_10490</name>
</gene>
<dbReference type="EMBL" id="JAIWJX010000002">
    <property type="protein sequence ID" value="MCK6257023.1"/>
    <property type="molecule type" value="Genomic_DNA"/>
</dbReference>
<feature type="transmembrane region" description="Helical" evidence="6">
    <location>
        <begin position="76"/>
        <end position="97"/>
    </location>
</feature>
<evidence type="ECO:0000256" key="3">
    <source>
        <dbReference type="ARBA" id="ARBA00022692"/>
    </source>
</evidence>
<dbReference type="GO" id="GO:0016020">
    <property type="term" value="C:membrane"/>
    <property type="evidence" value="ECO:0007669"/>
    <property type="project" value="InterPro"/>
</dbReference>
<keyword evidence="8" id="KW-0966">Cell projection</keyword>
<keyword evidence="9" id="KW-1185">Reference proteome</keyword>
<keyword evidence="7" id="KW-0732">Signal</keyword>
<evidence type="ECO:0000256" key="6">
    <source>
        <dbReference type="SAM" id="Phobius"/>
    </source>
</evidence>
<keyword evidence="8" id="KW-0282">Flagellum</keyword>
<keyword evidence="4 6" id="KW-1133">Transmembrane helix</keyword>
<evidence type="ECO:0000256" key="1">
    <source>
        <dbReference type="ARBA" id="ARBA00004236"/>
    </source>
</evidence>
<keyword evidence="3 6" id="KW-0812">Transmembrane</keyword>
<comment type="subcellular location">
    <subcellularLocation>
        <location evidence="1">Cell membrane</location>
    </subcellularLocation>
</comment>
<protein>
    <submittedName>
        <fullName evidence="8">Flagellar biosynthetic protein FliO</fullName>
    </submittedName>
</protein>
<organism evidence="8 9">
    <name type="scientific">Fictibacillus marinisediminis</name>
    <dbReference type="NCBI Taxonomy" id="2878389"/>
    <lineage>
        <taxon>Bacteria</taxon>
        <taxon>Bacillati</taxon>
        <taxon>Bacillota</taxon>
        <taxon>Bacilli</taxon>
        <taxon>Bacillales</taxon>
        <taxon>Fictibacillaceae</taxon>
        <taxon>Fictibacillus</taxon>
    </lineage>
</organism>
<evidence type="ECO:0000313" key="9">
    <source>
        <dbReference type="Proteomes" id="UP001139011"/>
    </source>
</evidence>
<accession>A0A9X2BGZ3</accession>
<feature type="signal peptide" evidence="7">
    <location>
        <begin position="1"/>
        <end position="26"/>
    </location>
</feature>
<evidence type="ECO:0000256" key="5">
    <source>
        <dbReference type="ARBA" id="ARBA00023136"/>
    </source>
</evidence>
<reference evidence="8" key="1">
    <citation type="submission" date="2021-09" db="EMBL/GenBank/DDBJ databases">
        <title>Genome analysis of Fictibacillus sp. KIGAM418 isolated from marine sediment.</title>
        <authorList>
            <person name="Seo M.-J."/>
            <person name="Cho E.-S."/>
            <person name="Hwang C.Y."/>
        </authorList>
    </citation>
    <scope>NUCLEOTIDE SEQUENCE</scope>
    <source>
        <strain evidence="8">KIGAM418</strain>
    </source>
</reference>
<keyword evidence="2" id="KW-1003">Cell membrane</keyword>
<evidence type="ECO:0000313" key="8">
    <source>
        <dbReference type="EMBL" id="MCK6257023.1"/>
    </source>
</evidence>